<evidence type="ECO:0000313" key="3">
    <source>
        <dbReference type="EMBL" id="KAD3067286.1"/>
    </source>
</evidence>
<protein>
    <recommendedName>
        <fullName evidence="2">HMA domain-containing protein</fullName>
    </recommendedName>
</protein>
<sequence length="266" mass="29326">MKGTLSATTTLPFFSKTLLHCSPAAAQICPNQLPLLRFQRITIIANAVFKTSPGKFASNSPLFKRRIYDCISSSAASFASSGGDSGGDGGVDDVSPLSSDVIILDVRGMMCGGCASSVKRILENQSQVSSANVDHTKETAIVWLIPEAKVTPNWQKVIGEELAKNLTNCGFESNLRAGRDRQSTVGGRQHVLIGKSAADRFDLARRKKGRLIWEVFTRNLIKIRYLSAYSHGEECFMGKWQVRLLRKEDHPRTAKDDGKSKQFHFF</sequence>
<dbReference type="Gene3D" id="3.30.70.100">
    <property type="match status" value="1"/>
</dbReference>
<comment type="subcellular location">
    <subcellularLocation>
        <location evidence="1">Membrane</location>
        <topology evidence="1">Peripheral membrane protein</topology>
    </subcellularLocation>
</comment>
<dbReference type="CDD" id="cd00371">
    <property type="entry name" value="HMA"/>
    <property type="match status" value="1"/>
</dbReference>
<dbReference type="GO" id="GO:0046872">
    <property type="term" value="F:metal ion binding"/>
    <property type="evidence" value="ECO:0007669"/>
    <property type="project" value="InterPro"/>
</dbReference>
<dbReference type="FunFam" id="3.30.70.100:FF:000047">
    <property type="entry name" value="Copper-transporting ATPase PAA1, chloroplastic"/>
    <property type="match status" value="1"/>
</dbReference>
<dbReference type="SUPFAM" id="SSF55008">
    <property type="entry name" value="HMA, heavy metal-associated domain"/>
    <property type="match status" value="1"/>
</dbReference>
<accession>A0A5N6M151</accession>
<comment type="caution">
    <text evidence="3">The sequence shown here is derived from an EMBL/GenBank/DDBJ whole genome shotgun (WGS) entry which is preliminary data.</text>
</comment>
<evidence type="ECO:0000256" key="1">
    <source>
        <dbReference type="ARBA" id="ARBA00004170"/>
    </source>
</evidence>
<dbReference type="GO" id="GO:0016020">
    <property type="term" value="C:membrane"/>
    <property type="evidence" value="ECO:0007669"/>
    <property type="project" value="UniProtKB-SubCell"/>
</dbReference>
<dbReference type="Proteomes" id="UP000326396">
    <property type="component" value="Linkage Group LG7"/>
</dbReference>
<dbReference type="EMBL" id="SZYD01000017">
    <property type="protein sequence ID" value="KAD3067286.1"/>
    <property type="molecule type" value="Genomic_DNA"/>
</dbReference>
<name>A0A5N6M151_9ASTR</name>
<dbReference type="InterPro" id="IPR036163">
    <property type="entry name" value="HMA_dom_sf"/>
</dbReference>
<organism evidence="3 4">
    <name type="scientific">Mikania micrantha</name>
    <name type="common">bitter vine</name>
    <dbReference type="NCBI Taxonomy" id="192012"/>
    <lineage>
        <taxon>Eukaryota</taxon>
        <taxon>Viridiplantae</taxon>
        <taxon>Streptophyta</taxon>
        <taxon>Embryophyta</taxon>
        <taxon>Tracheophyta</taxon>
        <taxon>Spermatophyta</taxon>
        <taxon>Magnoliopsida</taxon>
        <taxon>eudicotyledons</taxon>
        <taxon>Gunneridae</taxon>
        <taxon>Pentapetalae</taxon>
        <taxon>asterids</taxon>
        <taxon>campanulids</taxon>
        <taxon>Asterales</taxon>
        <taxon>Asteraceae</taxon>
        <taxon>Asteroideae</taxon>
        <taxon>Heliantheae alliance</taxon>
        <taxon>Eupatorieae</taxon>
        <taxon>Mikania</taxon>
    </lineage>
</organism>
<evidence type="ECO:0000259" key="2">
    <source>
        <dbReference type="PROSITE" id="PS50846"/>
    </source>
</evidence>
<evidence type="ECO:0000313" key="4">
    <source>
        <dbReference type="Proteomes" id="UP000326396"/>
    </source>
</evidence>
<feature type="domain" description="HMA" evidence="2">
    <location>
        <begin position="100"/>
        <end position="174"/>
    </location>
</feature>
<proteinExistence type="predicted"/>
<dbReference type="PROSITE" id="PS50846">
    <property type="entry name" value="HMA_2"/>
    <property type="match status" value="1"/>
</dbReference>
<dbReference type="InterPro" id="IPR006121">
    <property type="entry name" value="HMA_dom"/>
</dbReference>
<dbReference type="Pfam" id="PF00403">
    <property type="entry name" value="HMA"/>
    <property type="match status" value="1"/>
</dbReference>
<dbReference type="AlphaFoldDB" id="A0A5N6M151"/>
<reference evidence="3 4" key="1">
    <citation type="submission" date="2019-05" db="EMBL/GenBank/DDBJ databases">
        <title>Mikania micrantha, genome provides insights into the molecular mechanism of rapid growth.</title>
        <authorList>
            <person name="Liu B."/>
        </authorList>
    </citation>
    <scope>NUCLEOTIDE SEQUENCE [LARGE SCALE GENOMIC DNA]</scope>
    <source>
        <strain evidence="3">NLD-2019</strain>
        <tissue evidence="3">Leaf</tissue>
    </source>
</reference>
<dbReference type="OrthoDB" id="689350at2759"/>
<keyword evidence="4" id="KW-1185">Reference proteome</keyword>
<dbReference type="GO" id="GO:0009626">
    <property type="term" value="P:plant-type hypersensitive response"/>
    <property type="evidence" value="ECO:0007669"/>
    <property type="project" value="UniProtKB-KW"/>
</dbReference>
<gene>
    <name evidence="3" type="ORF">E3N88_35166</name>
</gene>